<dbReference type="BioCyc" id="ECAT999415-HMP:GTTI-271-MONOMER"/>
<sequence length="308" mass="36370">MKKYLYISNYFEPNESSLAQCEFKTFFNCDFEHYHLSDLDFHFQRSAFIKDRILLLCQGKNIEELVSQLEKRHMYYEDFKIVYYKNRITHLDYQTSLIHAQRLSDPIDGSTDLSHPKIIFAYTLIEDTYYFGILESNKKWNQYEYKPHSYSHSLPVRIARSAINIGAGIDEKIRIIDPCCGVGTVVLEGLSMGFKIIGSDINRDISYKARLNLEYFGYDPKLISRKDIYDIREYYDLSIIDVPYGVYHYIPKEIQLALIKQSISISRRCVAITHLDFSDEYKKTGLQIEKSCYYRKGNFYRYLTVLKG</sequence>
<dbReference type="GO" id="GO:0016423">
    <property type="term" value="F:tRNA (guanine) methyltransferase activity"/>
    <property type="evidence" value="ECO:0007669"/>
    <property type="project" value="TreeGrafter"/>
</dbReference>
<dbReference type="Gene3D" id="3.40.50.150">
    <property type="entry name" value="Vaccinia Virus protein VP39"/>
    <property type="match status" value="1"/>
</dbReference>
<evidence type="ECO:0000313" key="2">
    <source>
        <dbReference type="EMBL" id="EMD17474.1"/>
    </source>
</evidence>
<comment type="caution">
    <text evidence="2">The sequence shown here is derived from an EMBL/GenBank/DDBJ whole genome shotgun (WGS) entry which is preliminary data.</text>
</comment>
<organism evidence="2 3">
    <name type="scientific">Eggerthia catenaformis OT 569 = DSM 20559</name>
    <dbReference type="NCBI Taxonomy" id="999415"/>
    <lineage>
        <taxon>Bacteria</taxon>
        <taxon>Bacillati</taxon>
        <taxon>Bacillota</taxon>
        <taxon>Erysipelotrichia</taxon>
        <taxon>Erysipelotrichales</taxon>
        <taxon>Coprobacillaceae</taxon>
        <taxon>Eggerthia</taxon>
    </lineage>
</organism>
<dbReference type="STRING" id="999415.HMPREF9943_00261"/>
<dbReference type="OrthoDB" id="9791556at2"/>
<keyword evidence="3" id="KW-1185">Reference proteome</keyword>
<dbReference type="eggNOG" id="COG1041">
    <property type="taxonomic scope" value="Bacteria"/>
</dbReference>
<name>M2PPI4_9FIRM</name>
<evidence type="ECO:0000259" key="1">
    <source>
        <dbReference type="Pfam" id="PF01170"/>
    </source>
</evidence>
<dbReference type="GO" id="GO:0030488">
    <property type="term" value="P:tRNA methylation"/>
    <property type="evidence" value="ECO:0007669"/>
    <property type="project" value="TreeGrafter"/>
</dbReference>
<gene>
    <name evidence="2" type="ORF">HMPREF9943_00261</name>
</gene>
<dbReference type="PANTHER" id="PTHR14911">
    <property type="entry name" value="THUMP DOMAIN-CONTAINING"/>
    <property type="match status" value="1"/>
</dbReference>
<dbReference type="EMBL" id="AGEJ01000005">
    <property type="protein sequence ID" value="EMD17474.1"/>
    <property type="molecule type" value="Genomic_DNA"/>
</dbReference>
<protein>
    <recommendedName>
        <fullName evidence="1">Ribosomal RNA large subunit methyltransferase K/L-like methyltransferase domain-containing protein</fullName>
    </recommendedName>
</protein>
<dbReference type="InterPro" id="IPR000241">
    <property type="entry name" value="RlmKL-like_Mtase"/>
</dbReference>
<proteinExistence type="predicted"/>
<dbReference type="Pfam" id="PF01170">
    <property type="entry name" value="UPF0020"/>
    <property type="match status" value="1"/>
</dbReference>
<dbReference type="InterPro" id="IPR029063">
    <property type="entry name" value="SAM-dependent_MTases_sf"/>
</dbReference>
<dbReference type="PANTHER" id="PTHR14911:SF13">
    <property type="entry name" value="TRNA (GUANINE(6)-N2)-METHYLTRANSFERASE THUMP3"/>
    <property type="match status" value="1"/>
</dbReference>
<reference evidence="2 3" key="1">
    <citation type="submission" date="2013-02" db="EMBL/GenBank/DDBJ databases">
        <title>The Genome Sequence of Lactobacillus catenaformis F0143.</title>
        <authorList>
            <consortium name="The Broad Institute Genome Sequencing Platform"/>
            <person name="Earl A."/>
            <person name="Ward D."/>
            <person name="Feldgarden M."/>
            <person name="Gevers D."/>
            <person name="Izard J."/>
            <person name="Blanton J.M."/>
            <person name="Mathney J."/>
            <person name="Dewhirst F.E."/>
            <person name="Young S.K."/>
            <person name="Zeng Q."/>
            <person name="Gargeya S."/>
            <person name="Fitzgerald M."/>
            <person name="Haas B."/>
            <person name="Abouelleil A."/>
            <person name="Alvarado L."/>
            <person name="Arachchi H.M."/>
            <person name="Berlin A."/>
            <person name="Chapman S.B."/>
            <person name="Gearin G."/>
            <person name="Goldberg J."/>
            <person name="Griggs A."/>
            <person name="Gujja S."/>
            <person name="Hansen M."/>
            <person name="Heiman D."/>
            <person name="Howarth C."/>
            <person name="Larimer J."/>
            <person name="Lui A."/>
            <person name="MacDonald P.J.P."/>
            <person name="McCowen C."/>
            <person name="Montmayeur A."/>
            <person name="Murphy C."/>
            <person name="Neiman D."/>
            <person name="Pearson M."/>
            <person name="Priest M."/>
            <person name="Roberts A."/>
            <person name="Saif S."/>
            <person name="Shea T."/>
            <person name="Sisk P."/>
            <person name="Stolte C."/>
            <person name="Sykes S."/>
            <person name="Wortman J."/>
            <person name="Nusbaum C."/>
            <person name="Birren B."/>
        </authorList>
    </citation>
    <scope>NUCLEOTIDE SEQUENCE [LARGE SCALE GENOMIC DNA]</scope>
    <source>
        <strain evidence="2 3">OT 569</strain>
    </source>
</reference>
<dbReference type="RefSeq" id="WP_004801317.1">
    <property type="nucleotide sequence ID" value="NZ_KB446646.1"/>
</dbReference>
<dbReference type="SUPFAM" id="SSF53335">
    <property type="entry name" value="S-adenosyl-L-methionine-dependent methyltransferases"/>
    <property type="match status" value="1"/>
</dbReference>
<accession>M2PPI4</accession>
<dbReference type="Proteomes" id="UP000011758">
    <property type="component" value="Unassembled WGS sequence"/>
</dbReference>
<evidence type="ECO:0000313" key="3">
    <source>
        <dbReference type="Proteomes" id="UP000011758"/>
    </source>
</evidence>
<dbReference type="AlphaFoldDB" id="M2PPI4"/>
<feature type="domain" description="Ribosomal RNA large subunit methyltransferase K/L-like methyltransferase" evidence="1">
    <location>
        <begin position="147"/>
        <end position="246"/>
    </location>
</feature>